<evidence type="ECO:0000313" key="1">
    <source>
        <dbReference type="EMBL" id="OEF93342.1"/>
    </source>
</evidence>
<dbReference type="AlphaFoldDB" id="A0A1E5FSA4"/>
<name>A0A1E5FSA4_VIBSP</name>
<organism evidence="1 2">
    <name type="scientific">Vibrio splendidus 12E03</name>
    <dbReference type="NCBI Taxonomy" id="1191305"/>
    <lineage>
        <taxon>Bacteria</taxon>
        <taxon>Pseudomonadati</taxon>
        <taxon>Pseudomonadota</taxon>
        <taxon>Gammaproteobacteria</taxon>
        <taxon>Vibrionales</taxon>
        <taxon>Vibrionaceae</taxon>
        <taxon>Vibrio</taxon>
    </lineage>
</organism>
<reference evidence="1 2" key="1">
    <citation type="journal article" date="2012" name="Science">
        <title>Ecological populations of bacteria act as socially cohesive units of antibiotic production and resistance.</title>
        <authorList>
            <person name="Cordero O.X."/>
            <person name="Wildschutte H."/>
            <person name="Kirkup B."/>
            <person name="Proehl S."/>
            <person name="Ngo L."/>
            <person name="Hussain F."/>
            <person name="Le Roux F."/>
            <person name="Mincer T."/>
            <person name="Polz M.F."/>
        </authorList>
    </citation>
    <scope>NUCLEOTIDE SEQUENCE [LARGE SCALE GENOMIC DNA]</scope>
    <source>
        <strain evidence="1 2">12E03</strain>
    </source>
</reference>
<accession>A0A1E5FSA4</accession>
<gene>
    <name evidence="1" type="ORF">A142_21315</name>
</gene>
<sequence>MSRNAKYEAAKKEQGLKKITLWVPEDRESEFHMLAKACCEFRHFTFNTLRDTKSGKYVSLEHL</sequence>
<dbReference type="EMBL" id="AJZD02000157">
    <property type="protein sequence ID" value="OEF93342.1"/>
    <property type="molecule type" value="Genomic_DNA"/>
</dbReference>
<evidence type="ECO:0000313" key="2">
    <source>
        <dbReference type="Proteomes" id="UP000094802"/>
    </source>
</evidence>
<comment type="caution">
    <text evidence="1">The sequence shown here is derived from an EMBL/GenBank/DDBJ whole genome shotgun (WGS) entry which is preliminary data.</text>
</comment>
<dbReference type="OrthoDB" id="5895809at2"/>
<dbReference type="Proteomes" id="UP000094802">
    <property type="component" value="Unassembled WGS sequence"/>
</dbReference>
<proteinExistence type="predicted"/>
<protein>
    <submittedName>
        <fullName evidence="1">Uncharacterized protein</fullName>
    </submittedName>
</protein>
<dbReference type="RefSeq" id="WP_019825622.1">
    <property type="nucleotide sequence ID" value="NZ_AJZD02000157.1"/>
</dbReference>